<dbReference type="KEGG" id="sphe:GFH32_07525"/>
<gene>
    <name evidence="1" type="ORF">GFH32_07525</name>
</gene>
<proteinExistence type="predicted"/>
<dbReference type="EMBL" id="CP045652">
    <property type="protein sequence ID" value="QGA26184.1"/>
    <property type="molecule type" value="Genomic_DNA"/>
</dbReference>
<organism evidence="1 2">
    <name type="scientific">Sphingobacterium zhuxiongii</name>
    <dbReference type="NCBI Taxonomy" id="2662364"/>
    <lineage>
        <taxon>Bacteria</taxon>
        <taxon>Pseudomonadati</taxon>
        <taxon>Bacteroidota</taxon>
        <taxon>Sphingobacteriia</taxon>
        <taxon>Sphingobacteriales</taxon>
        <taxon>Sphingobacteriaceae</taxon>
        <taxon>Sphingobacterium</taxon>
    </lineage>
</organism>
<dbReference type="AlphaFoldDB" id="A0A5Q0QA84"/>
<evidence type="ECO:0000313" key="1">
    <source>
        <dbReference type="EMBL" id="QGA26184.1"/>
    </source>
</evidence>
<name>A0A5Q0QA84_9SPHI</name>
<sequence>MKYLEWNNIISAYFFNPANAGKDIYLYLTKSDIISIGRPYFIEETEEDIWIDYIASIKRGVPGSSGNVIAKAKFAHSKNNLLNSKRQDGSPLEIDGVPVVYPPYIAYLVFIVLPLIEGVDSNSQRANNYYRRLETFLQNNQINENIGTNDFRNNQINRLWEDLASWANLKNNGDFGCFNVIPFTNENWVYVGKVFSQCVLPPKFLNRLPELFESMSLVPNTFYEDHFLREKIKNSRTNLIPKSTLGFLKKDDELSSSIIQTIQRQYKKWTGETHEEIEEGAIIRKKRNYTVAPLFLQFKVNTNDEEIKFSYRMYSSNDYPEDLKFGEHENLYEINGWSKTLPIEFKENLELKDNFNKWIAKFSNRDVRLFISAGTFQLSNDYWIETDVLSKTERMYLLCKNEKQEIIKEWGSTFVNGDFKQEDFEGLPENYSLFWFRNPTQGLYEIPLLTLYTEKRIELIGGLKVNFRTYVNDYLPEVEIVNADGNEKVYLQYKETDDKIFLSKKQSLNNRWLLPERTAIGADFYIKVENENFSGNELPYNLISSDNTAIQVDDSKLPKRDSFGRNITTDVEQYCLGSNIVNPNKSSQRYFCHLSSMFTSTKKEVATNISTTILNNHNGNKLCSFLSLKAELTTEEFFRAFEFYYSKEFSEQQINSNFNLTRLKRASLNYYDFIGLLDYDYETKNVILSPPQFIFIPTTRGRKVLLIGARDSALVEAIVNTAPKHNLQVEITRQFVSNERLLLPDVVTVKAFEQTSTDNYGENCLKAFADELRIKLSNDYFPQVALQDFSANIIDYERTVQQTNENDYDWARYIFNPETLIFEKSETPTFDKSFSLIKYKLNEYTHQFKLWKDNKSYQIDMNWGRFIALKHCNKNVILFDSTSKKVAIPIEMPLPRLLSEAIMLLSGLAPDFKVIDGKKYRIYENVIGIFTQNLFRLKLGQTPIDKTL</sequence>
<reference evidence="1 2" key="1">
    <citation type="submission" date="2019-10" db="EMBL/GenBank/DDBJ databases">
        <authorList>
            <person name="Dong K."/>
        </authorList>
    </citation>
    <scope>NUCLEOTIDE SEQUENCE [LARGE SCALE GENOMIC DNA]</scope>
    <source>
        <strain evidence="2">dk4302</strain>
    </source>
</reference>
<accession>A0A5Q0QA84</accession>
<dbReference type="RefSeq" id="WP_153510787.1">
    <property type="nucleotide sequence ID" value="NZ_CP045652.1"/>
</dbReference>
<dbReference type="Proteomes" id="UP000326921">
    <property type="component" value="Chromosome"/>
</dbReference>
<keyword evidence="2" id="KW-1185">Reference proteome</keyword>
<protein>
    <submittedName>
        <fullName evidence="1">Uncharacterized protein</fullName>
    </submittedName>
</protein>
<evidence type="ECO:0000313" key="2">
    <source>
        <dbReference type="Proteomes" id="UP000326921"/>
    </source>
</evidence>